<dbReference type="AlphaFoldDB" id="A0A0U4DEF0"/>
<dbReference type="STRING" id="445709.ABW99_09850"/>
<reference evidence="2" key="1">
    <citation type="submission" date="2015-06" db="EMBL/GenBank/DDBJ databases">
        <authorList>
            <person name="Hoefler B.C."/>
            <person name="Straight P.D."/>
        </authorList>
    </citation>
    <scope>NUCLEOTIDE SEQUENCE [LARGE SCALE GENOMIC DNA]</scope>
    <source>
        <strain evidence="2">DSM 25325</strain>
    </source>
</reference>
<evidence type="ECO:0000313" key="1">
    <source>
        <dbReference type="EMBL" id="ALX34906.1"/>
    </source>
</evidence>
<evidence type="ECO:0000313" key="2">
    <source>
        <dbReference type="Proteomes" id="UP000036700"/>
    </source>
</evidence>
<dbReference type="EMBL" id="CP011568">
    <property type="protein sequence ID" value="ALX34906.1"/>
    <property type="molecule type" value="Genomic_DNA"/>
</dbReference>
<proteinExistence type="predicted"/>
<protein>
    <submittedName>
        <fullName evidence="1">Uncharacterized protein</fullName>
    </submittedName>
</protein>
<organism evidence="1 2">
    <name type="scientific">Pandoraea thiooxydans</name>
    <dbReference type="NCBI Taxonomy" id="445709"/>
    <lineage>
        <taxon>Bacteria</taxon>
        <taxon>Pseudomonadati</taxon>
        <taxon>Pseudomonadota</taxon>
        <taxon>Betaproteobacteria</taxon>
        <taxon>Burkholderiales</taxon>
        <taxon>Burkholderiaceae</taxon>
        <taxon>Pandoraea</taxon>
    </lineage>
</organism>
<name>A0A0U4DEF0_9BURK</name>
<gene>
    <name evidence="1" type="ORF">ABW99_09850</name>
</gene>
<dbReference type="Proteomes" id="UP000036700">
    <property type="component" value="Chromosome"/>
</dbReference>
<sequence length="154" mass="14921">MALCLFGASEIVSTAALAEPAAPGELVIERQVGPRIAYRGLPHDNYPIDSSVATFPKQPFDEAIGSISAATDAELSTHGSMGLIGSSIVNAMQPLTAGLVGGNATSGGNGISGATGGFGGAIVGATSGLGTSIPSAINQALAPLSSMGAVGAPK</sequence>
<keyword evidence="2" id="KW-1185">Reference proteome</keyword>
<dbReference type="KEGG" id="ptx:ABW99_09850"/>
<accession>A0A0U4DEF0</accession>